<feature type="chain" id="PRO_5039960930" description="S-protein homolog" evidence="6">
    <location>
        <begin position="29"/>
        <end position="149"/>
    </location>
</feature>
<dbReference type="GO" id="GO:0005576">
    <property type="term" value="C:extracellular region"/>
    <property type="evidence" value="ECO:0007669"/>
    <property type="project" value="UniProtKB-SubCell"/>
</dbReference>
<dbReference type="InterPro" id="IPR010264">
    <property type="entry name" value="Self-incomp_S1"/>
</dbReference>
<dbReference type="EnsemblPlants" id="MELO3C035760.2.1">
    <property type="protein sequence ID" value="MELO3C035760.2.1"/>
    <property type="gene ID" value="MELO3C035760.2"/>
</dbReference>
<feature type="signal peptide" evidence="6">
    <location>
        <begin position="1"/>
        <end position="28"/>
    </location>
</feature>
<sequence length="149" mass="17167">MKKKSAVNILLCIVLLVGLESNKYSCLAQSSKVQLPFSEWKVTITNNIADSNLVVHCKSKDNDLGKQVIKQGGKYFWTFKENLWSTTLFWCNFKSKYGKVSGEVFWPENGSRLTDQCVKNNCVWFVQVGGVFLYSHHPSKVYHTKYTWK</sequence>
<comment type="similarity">
    <text evidence="2 6">Belongs to the plant self-incompatibility (S1) protein family.</text>
</comment>
<evidence type="ECO:0000256" key="5">
    <source>
        <dbReference type="ARBA" id="ARBA00022729"/>
    </source>
</evidence>
<dbReference type="PANTHER" id="PTHR31232:SF155">
    <property type="entry name" value="PLANT SELF-INCOMPATIBILITY PROTEIN S1 FAMILY"/>
    <property type="match status" value="1"/>
</dbReference>
<dbReference type="AlphaFoldDB" id="A0A9I9EN26"/>
<dbReference type="Pfam" id="PF05938">
    <property type="entry name" value="Self-incomp_S1"/>
    <property type="match status" value="1"/>
</dbReference>
<proteinExistence type="inferred from homology"/>
<dbReference type="PANTHER" id="PTHR31232">
    <property type="match status" value="1"/>
</dbReference>
<organism evidence="7">
    <name type="scientific">Cucumis melo</name>
    <name type="common">Muskmelon</name>
    <dbReference type="NCBI Taxonomy" id="3656"/>
    <lineage>
        <taxon>Eukaryota</taxon>
        <taxon>Viridiplantae</taxon>
        <taxon>Streptophyta</taxon>
        <taxon>Embryophyta</taxon>
        <taxon>Tracheophyta</taxon>
        <taxon>Spermatophyta</taxon>
        <taxon>Magnoliopsida</taxon>
        <taxon>eudicotyledons</taxon>
        <taxon>Gunneridae</taxon>
        <taxon>Pentapetalae</taxon>
        <taxon>rosids</taxon>
        <taxon>fabids</taxon>
        <taxon>Cucurbitales</taxon>
        <taxon>Cucurbitaceae</taxon>
        <taxon>Benincaseae</taxon>
        <taxon>Cucumis</taxon>
    </lineage>
</organism>
<evidence type="ECO:0000256" key="3">
    <source>
        <dbReference type="ARBA" id="ARBA00022471"/>
    </source>
</evidence>
<keyword evidence="3 6" id="KW-0713">Self-incompatibility</keyword>
<evidence type="ECO:0000313" key="7">
    <source>
        <dbReference type="EnsemblPlants" id="MELO3C035760.2.1"/>
    </source>
</evidence>
<dbReference type="Gramene" id="MELO3C035760.2.1">
    <property type="protein sequence ID" value="MELO3C035760.2.1"/>
    <property type="gene ID" value="MELO3C035760.2"/>
</dbReference>
<protein>
    <recommendedName>
        <fullName evidence="6">S-protein homolog</fullName>
    </recommendedName>
</protein>
<evidence type="ECO:0000256" key="1">
    <source>
        <dbReference type="ARBA" id="ARBA00004613"/>
    </source>
</evidence>
<evidence type="ECO:0000256" key="2">
    <source>
        <dbReference type="ARBA" id="ARBA00005581"/>
    </source>
</evidence>
<evidence type="ECO:0000256" key="6">
    <source>
        <dbReference type="RuleBase" id="RU367044"/>
    </source>
</evidence>
<evidence type="ECO:0000256" key="4">
    <source>
        <dbReference type="ARBA" id="ARBA00022525"/>
    </source>
</evidence>
<dbReference type="GO" id="GO:0060320">
    <property type="term" value="P:rejection of self pollen"/>
    <property type="evidence" value="ECO:0007669"/>
    <property type="project" value="UniProtKB-KW"/>
</dbReference>
<keyword evidence="5 6" id="KW-0732">Signal</keyword>
<reference evidence="7" key="1">
    <citation type="submission" date="2023-03" db="UniProtKB">
        <authorList>
            <consortium name="EnsemblPlants"/>
        </authorList>
    </citation>
    <scope>IDENTIFICATION</scope>
</reference>
<comment type="subcellular location">
    <subcellularLocation>
        <location evidence="1 6">Secreted</location>
    </subcellularLocation>
</comment>
<accession>A0A9I9EN26</accession>
<name>A0A9I9EN26_CUCME</name>
<keyword evidence="4 6" id="KW-0964">Secreted</keyword>